<dbReference type="AlphaFoldDB" id="A0A8J7AQX7"/>
<keyword evidence="5" id="KW-0547">Nucleotide-binding</keyword>
<dbReference type="EMBL" id="JADEXG010000039">
    <property type="protein sequence ID" value="MBE9078766.1"/>
    <property type="molecule type" value="Genomic_DNA"/>
</dbReference>
<feature type="domain" description="PAC" evidence="12">
    <location>
        <begin position="540"/>
        <end position="592"/>
    </location>
</feature>
<dbReference type="CDD" id="cd00082">
    <property type="entry name" value="HisKA"/>
    <property type="match status" value="1"/>
</dbReference>
<dbReference type="SUPFAM" id="SSF55781">
    <property type="entry name" value="GAF domain-like"/>
    <property type="match status" value="1"/>
</dbReference>
<evidence type="ECO:0000256" key="2">
    <source>
        <dbReference type="ARBA" id="ARBA00012438"/>
    </source>
</evidence>
<dbReference type="InterPro" id="IPR003594">
    <property type="entry name" value="HATPase_dom"/>
</dbReference>
<dbReference type="InterPro" id="IPR029016">
    <property type="entry name" value="GAF-like_dom_sf"/>
</dbReference>
<keyword evidence="3" id="KW-0597">Phosphoprotein</keyword>
<dbReference type="InterPro" id="IPR036890">
    <property type="entry name" value="HATPase_C_sf"/>
</dbReference>
<dbReference type="InterPro" id="IPR004358">
    <property type="entry name" value="Sig_transdc_His_kin-like_C"/>
</dbReference>
<dbReference type="Gene3D" id="3.30.450.40">
    <property type="match status" value="1"/>
</dbReference>
<keyword evidence="4" id="KW-0808">Transferase</keyword>
<organism evidence="13 14">
    <name type="scientific">Vasconcelosia minhoensis LEGE 07310</name>
    <dbReference type="NCBI Taxonomy" id="915328"/>
    <lineage>
        <taxon>Bacteria</taxon>
        <taxon>Bacillati</taxon>
        <taxon>Cyanobacteriota</taxon>
        <taxon>Cyanophyceae</taxon>
        <taxon>Nodosilineales</taxon>
        <taxon>Cymatolegaceae</taxon>
        <taxon>Vasconcelosia</taxon>
        <taxon>Vasconcelosia minhoensis</taxon>
    </lineage>
</organism>
<dbReference type="Gene3D" id="1.10.287.130">
    <property type="match status" value="1"/>
</dbReference>
<keyword evidence="14" id="KW-1185">Reference proteome</keyword>
<dbReference type="Pfam" id="PF02518">
    <property type="entry name" value="HATPase_c"/>
    <property type="match status" value="1"/>
</dbReference>
<evidence type="ECO:0000256" key="8">
    <source>
        <dbReference type="ARBA" id="ARBA00023012"/>
    </source>
</evidence>
<dbReference type="Gene3D" id="3.30.565.10">
    <property type="entry name" value="Histidine kinase-like ATPase, C-terminal domain"/>
    <property type="match status" value="1"/>
</dbReference>
<evidence type="ECO:0000259" key="10">
    <source>
        <dbReference type="PROSITE" id="PS50109"/>
    </source>
</evidence>
<dbReference type="SMART" id="SM00065">
    <property type="entry name" value="GAF"/>
    <property type="match status" value="1"/>
</dbReference>
<dbReference type="Pfam" id="PF01590">
    <property type="entry name" value="GAF"/>
    <property type="match status" value="1"/>
</dbReference>
<dbReference type="SMART" id="SM00091">
    <property type="entry name" value="PAS"/>
    <property type="match status" value="1"/>
</dbReference>
<dbReference type="InterPro" id="IPR003661">
    <property type="entry name" value="HisK_dim/P_dom"/>
</dbReference>
<evidence type="ECO:0000259" key="12">
    <source>
        <dbReference type="PROSITE" id="PS50113"/>
    </source>
</evidence>
<feature type="domain" description="Histidine kinase" evidence="10">
    <location>
        <begin position="633"/>
        <end position="893"/>
    </location>
</feature>
<evidence type="ECO:0000256" key="6">
    <source>
        <dbReference type="ARBA" id="ARBA00022777"/>
    </source>
</evidence>
<dbReference type="InterPro" id="IPR013655">
    <property type="entry name" value="PAS_fold_3"/>
</dbReference>
<dbReference type="PROSITE" id="PS50112">
    <property type="entry name" value="PAS"/>
    <property type="match status" value="1"/>
</dbReference>
<evidence type="ECO:0000256" key="1">
    <source>
        <dbReference type="ARBA" id="ARBA00000085"/>
    </source>
</evidence>
<dbReference type="GO" id="GO:0005524">
    <property type="term" value="F:ATP binding"/>
    <property type="evidence" value="ECO:0007669"/>
    <property type="project" value="UniProtKB-KW"/>
</dbReference>
<dbReference type="SMART" id="SM00388">
    <property type="entry name" value="HisKA"/>
    <property type="match status" value="1"/>
</dbReference>
<dbReference type="EC" id="2.7.13.3" evidence="2"/>
<dbReference type="SUPFAM" id="SSF55874">
    <property type="entry name" value="ATPase domain of HSP90 chaperone/DNA topoisomerase II/histidine kinase"/>
    <property type="match status" value="1"/>
</dbReference>
<dbReference type="InterPro" id="IPR000700">
    <property type="entry name" value="PAS-assoc_C"/>
</dbReference>
<evidence type="ECO:0000256" key="7">
    <source>
        <dbReference type="ARBA" id="ARBA00022840"/>
    </source>
</evidence>
<sequence length="902" mass="101317">MASMIHPEIEQRDRLLQGIATATHQLLIEKNYGQAVNLALATLGTAAAADRAYIFENHLAPLSGESLMSQRWEWTAEGIQPEIDNPDLQNLSYDDFFPRWHQTLLRGEIISGPVLTFPDSERQILESQQILSILVIPIQMEQRFWGFIGFDACRTERHWSTSETALLQAAAASLGGRLRQHQTERELDQSRWLLRSVLDNVPQQVYWKDTDLHYLGCNSSAAIANGLERPEEIAGKTEQELSWNPEKTDSHQISDRRVIDSGQPELHMIEPRLQGNGQTEWLGVSRIPLQDDQGKVMGLMVTVTDITARRQAVLQQQQLNEALEAQIEQQTTALQQSETRLCHLTDNVPGMLFEFCQRPDGSRCFPYASVGTQALLNVDPQKLKQDASLAFAEVHPEDLPGLNQSIQASAAGLSDWEYEWRVITPEDYRWLKGFSRPQRQPNGDILWYGYIYNMSDRKQAELLQQQQQQQLKSLLDNIPHLAWLKDQESRFIAVNKPFSHACGTPADDLAGKTDFDIWPAELAQAYSRQDQAVMATRRQQRVEERIVNEQGQTRWFETYKTPVLSTAGMAIGTVGIAVDITDRREAEAALRQSEAKLRQQTQVLEETLQQLRQTQGQMVQSEKMSSLGQLVGGIAHEINNPVSFIYGNICYLQEYADDLMDLIQLYQTAYPEITEPIQAPIQAKIKAMDLAFLQSDLSKILRSIETGAERISEIVRSLSNFSRMDQAGKKAADIHEGLDSTLLILGHRLKIQSNRSEIKVIREYGDLPRLECNPGQLNQVFMNIFSNAIDALETAFLTHAAAAPPLTLTLKVTTGVEQDFATIRIADNGSGMPAEIAAKIYDPFFTTKPLGQGTGFGLAISYQIIVEQHQGKLDCITTPGSGTCFEIRLPLFAAQPQTAARL</sequence>
<dbReference type="GO" id="GO:0000155">
    <property type="term" value="F:phosphorelay sensor kinase activity"/>
    <property type="evidence" value="ECO:0007669"/>
    <property type="project" value="InterPro"/>
</dbReference>
<dbReference type="InterPro" id="IPR003018">
    <property type="entry name" value="GAF"/>
</dbReference>
<evidence type="ECO:0000313" key="13">
    <source>
        <dbReference type="EMBL" id="MBE9078766.1"/>
    </source>
</evidence>
<dbReference type="NCBIfam" id="TIGR00229">
    <property type="entry name" value="sensory_box"/>
    <property type="match status" value="2"/>
</dbReference>
<evidence type="ECO:0000256" key="4">
    <source>
        <dbReference type="ARBA" id="ARBA00022679"/>
    </source>
</evidence>
<feature type="coiled-coil region" evidence="9">
    <location>
        <begin position="583"/>
        <end position="624"/>
    </location>
</feature>
<dbReference type="InterPro" id="IPR005467">
    <property type="entry name" value="His_kinase_dom"/>
</dbReference>
<dbReference type="InterPro" id="IPR013656">
    <property type="entry name" value="PAS_4"/>
</dbReference>
<reference evidence="13" key="1">
    <citation type="submission" date="2020-10" db="EMBL/GenBank/DDBJ databases">
        <authorList>
            <person name="Castelo-Branco R."/>
            <person name="Eusebio N."/>
            <person name="Adriana R."/>
            <person name="Vieira A."/>
            <person name="Brugerolle De Fraissinette N."/>
            <person name="Rezende De Castro R."/>
            <person name="Schneider M.P."/>
            <person name="Vasconcelos V."/>
            <person name="Leao P.N."/>
        </authorList>
    </citation>
    <scope>NUCLEOTIDE SEQUENCE</scope>
    <source>
        <strain evidence="13">LEGE 07310</strain>
    </source>
</reference>
<dbReference type="PANTHER" id="PTHR43065:SF10">
    <property type="entry name" value="PEROXIDE STRESS-ACTIVATED HISTIDINE KINASE MAK3"/>
    <property type="match status" value="1"/>
</dbReference>
<evidence type="ECO:0000259" key="11">
    <source>
        <dbReference type="PROSITE" id="PS50112"/>
    </source>
</evidence>
<dbReference type="Pfam" id="PF08448">
    <property type="entry name" value="PAS_4"/>
    <property type="match status" value="2"/>
</dbReference>
<comment type="catalytic activity">
    <reaction evidence="1">
        <text>ATP + protein L-histidine = ADP + protein N-phospho-L-histidine.</text>
        <dbReference type="EC" id="2.7.13.3"/>
    </reaction>
</comment>
<dbReference type="CDD" id="cd00130">
    <property type="entry name" value="PAS"/>
    <property type="match status" value="1"/>
</dbReference>
<keyword evidence="8" id="KW-0902">Two-component regulatory system</keyword>
<dbReference type="PRINTS" id="PR00344">
    <property type="entry name" value="BCTRLSENSOR"/>
</dbReference>
<dbReference type="PROSITE" id="PS50113">
    <property type="entry name" value="PAC"/>
    <property type="match status" value="2"/>
</dbReference>
<dbReference type="InterPro" id="IPR001610">
    <property type="entry name" value="PAC"/>
</dbReference>
<keyword evidence="6" id="KW-0418">Kinase</keyword>
<dbReference type="SUPFAM" id="SSF47384">
    <property type="entry name" value="Homodimeric domain of signal transducing histidine kinase"/>
    <property type="match status" value="1"/>
</dbReference>
<proteinExistence type="predicted"/>
<dbReference type="InterPro" id="IPR035965">
    <property type="entry name" value="PAS-like_dom_sf"/>
</dbReference>
<dbReference type="Pfam" id="PF08447">
    <property type="entry name" value="PAS_3"/>
    <property type="match status" value="1"/>
</dbReference>
<dbReference type="PROSITE" id="PS50109">
    <property type="entry name" value="HIS_KIN"/>
    <property type="match status" value="1"/>
</dbReference>
<dbReference type="InterPro" id="IPR036097">
    <property type="entry name" value="HisK_dim/P_sf"/>
</dbReference>
<feature type="coiled-coil region" evidence="9">
    <location>
        <begin position="313"/>
        <end position="340"/>
    </location>
</feature>
<accession>A0A8J7AQX7</accession>
<gene>
    <name evidence="13" type="ORF">IQ241_15925</name>
</gene>
<dbReference type="InterPro" id="IPR000014">
    <property type="entry name" value="PAS"/>
</dbReference>
<evidence type="ECO:0000256" key="3">
    <source>
        <dbReference type="ARBA" id="ARBA00022553"/>
    </source>
</evidence>
<feature type="domain" description="PAC" evidence="12">
    <location>
        <begin position="262"/>
        <end position="318"/>
    </location>
</feature>
<evidence type="ECO:0000256" key="5">
    <source>
        <dbReference type="ARBA" id="ARBA00022741"/>
    </source>
</evidence>
<evidence type="ECO:0000313" key="14">
    <source>
        <dbReference type="Proteomes" id="UP000636505"/>
    </source>
</evidence>
<dbReference type="Proteomes" id="UP000636505">
    <property type="component" value="Unassembled WGS sequence"/>
</dbReference>
<dbReference type="SMART" id="SM00086">
    <property type="entry name" value="PAC"/>
    <property type="match status" value="2"/>
</dbReference>
<dbReference type="PANTHER" id="PTHR43065">
    <property type="entry name" value="SENSOR HISTIDINE KINASE"/>
    <property type="match status" value="1"/>
</dbReference>
<dbReference type="SUPFAM" id="SSF55785">
    <property type="entry name" value="PYP-like sensor domain (PAS domain)"/>
    <property type="match status" value="3"/>
</dbReference>
<dbReference type="Gene3D" id="3.30.450.20">
    <property type="entry name" value="PAS domain"/>
    <property type="match status" value="3"/>
</dbReference>
<keyword evidence="9" id="KW-0175">Coiled coil</keyword>
<name>A0A8J7AQX7_9CYAN</name>
<protein>
    <recommendedName>
        <fullName evidence="2">histidine kinase</fullName>
        <ecNumber evidence="2">2.7.13.3</ecNumber>
    </recommendedName>
</protein>
<evidence type="ECO:0000256" key="9">
    <source>
        <dbReference type="SAM" id="Coils"/>
    </source>
</evidence>
<comment type="caution">
    <text evidence="13">The sequence shown here is derived from an EMBL/GenBank/DDBJ whole genome shotgun (WGS) entry which is preliminary data.</text>
</comment>
<feature type="domain" description="PAS" evidence="11">
    <location>
        <begin position="467"/>
        <end position="545"/>
    </location>
</feature>
<dbReference type="SMART" id="SM00387">
    <property type="entry name" value="HATPase_c"/>
    <property type="match status" value="1"/>
</dbReference>
<keyword evidence="7" id="KW-0067">ATP-binding</keyword>